<keyword evidence="5" id="KW-0393">Immunoglobulin domain</keyword>
<dbReference type="Pfam" id="PF01404">
    <property type="entry name" value="Ephrin_lbd"/>
    <property type="match status" value="1"/>
</dbReference>
<keyword evidence="8" id="KW-1133">Transmembrane helix</keyword>
<evidence type="ECO:0000313" key="12">
    <source>
        <dbReference type="Proteomes" id="UP000695022"/>
    </source>
</evidence>
<evidence type="ECO:0000259" key="11">
    <source>
        <dbReference type="PROSITE" id="PS51550"/>
    </source>
</evidence>
<keyword evidence="6" id="KW-0245">EGF-like domain</keyword>
<dbReference type="SUPFAM" id="SSF57196">
    <property type="entry name" value="EGF/Laminin"/>
    <property type="match status" value="1"/>
</dbReference>
<keyword evidence="2 8" id="KW-0472">Membrane</keyword>
<dbReference type="GeneID" id="106809602"/>
<evidence type="ECO:0000313" key="13">
    <source>
        <dbReference type="RefSeq" id="XP_014668223.1"/>
    </source>
</evidence>
<reference evidence="13" key="1">
    <citation type="submission" date="2025-08" db="UniProtKB">
        <authorList>
            <consortium name="RefSeq"/>
        </authorList>
    </citation>
    <scope>IDENTIFICATION</scope>
</reference>
<dbReference type="PROSITE" id="PS51550">
    <property type="entry name" value="EPH_LBD"/>
    <property type="match status" value="1"/>
</dbReference>
<dbReference type="Proteomes" id="UP000695022">
    <property type="component" value="Unplaced"/>
</dbReference>
<dbReference type="CDD" id="cd00096">
    <property type="entry name" value="Ig"/>
    <property type="match status" value="1"/>
</dbReference>
<evidence type="ECO:0000256" key="7">
    <source>
        <dbReference type="SAM" id="MobiDB-lite"/>
    </source>
</evidence>
<evidence type="ECO:0000256" key="1">
    <source>
        <dbReference type="ARBA" id="ARBA00004479"/>
    </source>
</evidence>
<feature type="domain" description="EGF-like" evidence="9">
    <location>
        <begin position="231"/>
        <end position="267"/>
    </location>
</feature>
<dbReference type="CDD" id="cd00054">
    <property type="entry name" value="EGF_CA"/>
    <property type="match status" value="1"/>
</dbReference>
<evidence type="ECO:0000256" key="8">
    <source>
        <dbReference type="SAM" id="Phobius"/>
    </source>
</evidence>
<dbReference type="PANTHER" id="PTHR11640">
    <property type="entry name" value="NEPHRIN"/>
    <property type="match status" value="1"/>
</dbReference>
<dbReference type="Pfam" id="PF25599">
    <property type="entry name" value="Ephrin_CRD"/>
    <property type="match status" value="1"/>
</dbReference>
<dbReference type="InterPro" id="IPR007110">
    <property type="entry name" value="Ig-like_dom"/>
</dbReference>
<comment type="caution">
    <text evidence="6">Lacks conserved residue(s) required for the propagation of feature annotation.</text>
</comment>
<feature type="domain" description="Eph LBD" evidence="11">
    <location>
        <begin position="1"/>
        <end position="171"/>
    </location>
</feature>
<evidence type="ECO:0000256" key="5">
    <source>
        <dbReference type="ARBA" id="ARBA00023319"/>
    </source>
</evidence>
<accession>A0ABM1E7Q2</accession>
<feature type="domain" description="Ig-like" evidence="10">
    <location>
        <begin position="277"/>
        <end position="369"/>
    </location>
</feature>
<dbReference type="InterPro" id="IPR013783">
    <property type="entry name" value="Ig-like_fold"/>
</dbReference>
<dbReference type="InterPro" id="IPR051275">
    <property type="entry name" value="Cell_adhesion_signaling"/>
</dbReference>
<dbReference type="PROSITE" id="PS00022">
    <property type="entry name" value="EGF_1"/>
    <property type="match status" value="1"/>
</dbReference>
<comment type="subcellular location">
    <subcellularLocation>
        <location evidence="1">Membrane</location>
        <topology evidence="1">Single-pass type I membrane protein</topology>
    </subcellularLocation>
</comment>
<gene>
    <name evidence="13" type="primary">LOC106809602</name>
</gene>
<dbReference type="InterPro" id="IPR008979">
    <property type="entry name" value="Galactose-bd-like_sf"/>
</dbReference>
<sequence>MDTLLSSVGTASNWTSHDADSDGTTWQINPTSFSSDSQGASTAQENWLISPYIPLQGATAIGIRGYVNFKFCDYADPELSIANCRVSLQVSVLSVTTPMDNVINALSAFNVVAEVVPTKYEELALADIEDVEVPNWTSSTSGVYLAFVDKGTRVTITEMNVFYKYCGRTLTNLAVFNDSMPSSSPHTGTCVEDATSQIPLTRICHVDGKWEDFTGECTCDTDFTSTSMTCDAPKCTDTTCKNGGVCTDTESGAFCDCDEKFLGKRCQFSKTMPPGKPVITGYDAASCVNIGEKISLTCTSEGGFQPISLLWFCNAAGINSTLVSQKRNTTTLLYRAEQRLDGIEATVGQHGARYECRASNAASHEPVVSDTTLLVCAGPTTSSISVILKPVDAATGYVNVICDAESTYPFTALTFEWSYNGESVLGLIEYHAAGRISSITVNASKLADGGIFTCSVNNTANGMQESENVRYRESIQQASAASKTGMIIGGVLAILAIGIGLYICYMKRKSKKTKHADVKYQHSIPRQEL</sequence>
<dbReference type="InterPro" id="IPR001090">
    <property type="entry name" value="Ephrin_rcpt_lig-bd_dom"/>
</dbReference>
<dbReference type="PROSITE" id="PS50835">
    <property type="entry name" value="IG_LIKE"/>
    <property type="match status" value="2"/>
</dbReference>
<dbReference type="RefSeq" id="XP_014668223.1">
    <property type="nucleotide sequence ID" value="XM_014812737.1"/>
</dbReference>
<evidence type="ECO:0000259" key="9">
    <source>
        <dbReference type="PROSITE" id="PS50026"/>
    </source>
</evidence>
<dbReference type="Gene3D" id="2.60.40.1770">
    <property type="entry name" value="ephrin a2 ectodomain"/>
    <property type="match status" value="1"/>
</dbReference>
<evidence type="ECO:0000256" key="4">
    <source>
        <dbReference type="ARBA" id="ARBA00023180"/>
    </source>
</evidence>
<dbReference type="PROSITE" id="PS50026">
    <property type="entry name" value="EGF_3"/>
    <property type="match status" value="1"/>
</dbReference>
<feature type="region of interest" description="Disordered" evidence="7">
    <location>
        <begin position="16"/>
        <end position="39"/>
    </location>
</feature>
<dbReference type="Gene3D" id="2.60.120.260">
    <property type="entry name" value="Galactose-binding domain-like"/>
    <property type="match status" value="1"/>
</dbReference>
<protein>
    <submittedName>
        <fullName evidence="13">Ephrin type-B receptor 3-like</fullName>
    </submittedName>
</protein>
<name>A0ABM1E7Q2_PRICU</name>
<dbReference type="Gene3D" id="2.60.40.10">
    <property type="entry name" value="Immunoglobulins"/>
    <property type="match status" value="2"/>
</dbReference>
<dbReference type="Gene3D" id="2.10.25.10">
    <property type="entry name" value="Laminin"/>
    <property type="match status" value="1"/>
</dbReference>
<evidence type="ECO:0000256" key="3">
    <source>
        <dbReference type="ARBA" id="ARBA00023157"/>
    </source>
</evidence>
<dbReference type="PANTHER" id="PTHR11640:SF31">
    <property type="entry name" value="IRREGULAR CHIASM C-ROUGHEST PROTEIN-RELATED"/>
    <property type="match status" value="1"/>
</dbReference>
<proteinExistence type="predicted"/>
<dbReference type="InterPro" id="IPR036179">
    <property type="entry name" value="Ig-like_dom_sf"/>
</dbReference>
<keyword evidence="12" id="KW-1185">Reference proteome</keyword>
<evidence type="ECO:0000256" key="2">
    <source>
        <dbReference type="ARBA" id="ARBA00023136"/>
    </source>
</evidence>
<evidence type="ECO:0000259" key="10">
    <source>
        <dbReference type="PROSITE" id="PS50835"/>
    </source>
</evidence>
<organism evidence="12 13">
    <name type="scientific">Priapulus caudatus</name>
    <name type="common">Priapulid worm</name>
    <dbReference type="NCBI Taxonomy" id="37621"/>
    <lineage>
        <taxon>Eukaryota</taxon>
        <taxon>Metazoa</taxon>
        <taxon>Ecdysozoa</taxon>
        <taxon>Scalidophora</taxon>
        <taxon>Priapulida</taxon>
        <taxon>Priapulimorpha</taxon>
        <taxon>Priapulimorphida</taxon>
        <taxon>Priapulidae</taxon>
        <taxon>Priapulus</taxon>
    </lineage>
</organism>
<feature type="domain" description="Ig-like" evidence="10">
    <location>
        <begin position="379"/>
        <end position="470"/>
    </location>
</feature>
<keyword evidence="4" id="KW-0325">Glycoprotein</keyword>
<keyword evidence="8" id="KW-0812">Transmembrane</keyword>
<dbReference type="SUPFAM" id="SSF48726">
    <property type="entry name" value="Immunoglobulin"/>
    <property type="match status" value="1"/>
</dbReference>
<dbReference type="InterPro" id="IPR000742">
    <property type="entry name" value="EGF"/>
</dbReference>
<feature type="disulfide bond" evidence="6">
    <location>
        <begin position="257"/>
        <end position="266"/>
    </location>
</feature>
<dbReference type="SUPFAM" id="SSF49785">
    <property type="entry name" value="Galactose-binding domain-like"/>
    <property type="match status" value="1"/>
</dbReference>
<keyword evidence="3 6" id="KW-1015">Disulfide bond</keyword>
<evidence type="ECO:0000256" key="6">
    <source>
        <dbReference type="PROSITE-ProRule" id="PRU00076"/>
    </source>
</evidence>
<feature type="transmembrane region" description="Helical" evidence="8">
    <location>
        <begin position="485"/>
        <end position="505"/>
    </location>
</feature>